<proteinExistence type="predicted"/>
<dbReference type="Gene3D" id="1.10.275.10">
    <property type="entry name" value="Fumarase/aspartase (N-terminal domain)"/>
    <property type="match status" value="1"/>
</dbReference>
<dbReference type="GO" id="GO:0016829">
    <property type="term" value="F:lyase activity"/>
    <property type="evidence" value="ECO:0007669"/>
    <property type="project" value="UniProtKB-KW"/>
</dbReference>
<dbReference type="PANTHER" id="PTHR10362">
    <property type="entry name" value="HISTIDINE AMMONIA-LYASE"/>
    <property type="match status" value="1"/>
</dbReference>
<protein>
    <submittedName>
        <fullName evidence="2">Aromatic amino acid lyase</fullName>
    </submittedName>
</protein>
<dbReference type="Gene3D" id="1.20.200.10">
    <property type="entry name" value="Fumarase/aspartase (Central domain)"/>
    <property type="match status" value="1"/>
</dbReference>
<reference evidence="2 3" key="1">
    <citation type="submission" date="2020-12" db="EMBL/GenBank/DDBJ databases">
        <title>Streptomyces typhae sp. nov., a novel endophytic actinomycete isolated from the root of cattail pollen (Typha angustifolia L.).</title>
        <authorList>
            <person name="Peng C."/>
            <person name="Liu C."/>
        </authorList>
    </citation>
    <scope>NUCLEOTIDE SEQUENCE [LARGE SCALE GENOMIC DNA]</scope>
    <source>
        <strain evidence="2 3">JCM 4753</strain>
    </source>
</reference>
<dbReference type="InterPro" id="IPR024083">
    <property type="entry name" value="Fumarase/histidase_N"/>
</dbReference>
<dbReference type="RefSeq" id="WP_190117088.1">
    <property type="nucleotide sequence ID" value="NZ_BMVR01000007.1"/>
</dbReference>
<dbReference type="EMBL" id="JAEKOZ010000043">
    <property type="protein sequence ID" value="MBJ3812809.1"/>
    <property type="molecule type" value="Genomic_DNA"/>
</dbReference>
<dbReference type="PROSITE" id="PS00488">
    <property type="entry name" value="PAL_HISTIDASE"/>
    <property type="match status" value="1"/>
</dbReference>
<dbReference type="InterPro" id="IPR001106">
    <property type="entry name" value="Aromatic_Lyase"/>
</dbReference>
<sequence length="514" mass="54589">MITDVVESPKERLADIVRQARPDARVRPCSPLEAERMRAGVDRLARALADQEQVYGVTQGFGPLVEYAAAASDTDQGSGLIAHLGSGQGRPLSPEVCRLVVWIRLNSMRLGHSAVSPEFWDRVAELWNRGFTPVIPRDGTVSASGDLQPLAHAALALAGEGEAWLRDSAGNWRVRPSTEALAALGARPVTWRARQALSFVNGTSVSLAVTLLNHREVLRLARAVAALTARAVTLLGASPQAYHPGVGHARGQAGQLVAARWIREDLPPDHRRDPARPLQEPYSLRCAPQVIGAVVDQLSVLEDILVREAVGCTDNPVFYEGEFLHAGNFHAMPVGLASDQIGLCLQQIAFLAERQLALLCLPETNGGRPPMLTPMPGRGSGLAGVQLSATSFVARIRQLVYPAGLTALPSNGLNQDHVPMALNGANAVSDAVEQAWLVVGSLAVAVTQYAALTAPTGQPGDSPGVWADLARVSPALAADRPLASEVRGARDVLARLATELIEREEESADAGYGT</sequence>
<accession>A0ABS0XIS4</accession>
<dbReference type="InterPro" id="IPR008948">
    <property type="entry name" value="L-Aspartase-like"/>
</dbReference>
<dbReference type="SUPFAM" id="SSF48557">
    <property type="entry name" value="L-aspartase-like"/>
    <property type="match status" value="1"/>
</dbReference>
<keyword evidence="1 2" id="KW-0456">Lyase</keyword>
<evidence type="ECO:0000313" key="3">
    <source>
        <dbReference type="Proteomes" id="UP000634780"/>
    </source>
</evidence>
<dbReference type="Proteomes" id="UP000634780">
    <property type="component" value="Unassembled WGS sequence"/>
</dbReference>
<organism evidence="2 3">
    <name type="scientific">Streptomyces flavofungini</name>
    <dbReference type="NCBI Taxonomy" id="68200"/>
    <lineage>
        <taxon>Bacteria</taxon>
        <taxon>Bacillati</taxon>
        <taxon>Actinomycetota</taxon>
        <taxon>Actinomycetes</taxon>
        <taxon>Kitasatosporales</taxon>
        <taxon>Streptomycetaceae</taxon>
        <taxon>Streptomyces</taxon>
    </lineage>
</organism>
<dbReference type="CDD" id="cd00332">
    <property type="entry name" value="PAL-HAL"/>
    <property type="match status" value="1"/>
</dbReference>
<dbReference type="InterPro" id="IPR022313">
    <property type="entry name" value="Phe/His_NH3-lyase_AS"/>
</dbReference>
<name>A0ABS0XIS4_9ACTN</name>
<gene>
    <name evidence="2" type="ORF">JGB26_38050</name>
</gene>
<evidence type="ECO:0000313" key="2">
    <source>
        <dbReference type="EMBL" id="MBJ3812809.1"/>
    </source>
</evidence>
<keyword evidence="3" id="KW-1185">Reference proteome</keyword>
<dbReference type="Pfam" id="PF00221">
    <property type="entry name" value="Lyase_aromatic"/>
    <property type="match status" value="1"/>
</dbReference>
<comment type="caution">
    <text evidence="2">The sequence shown here is derived from an EMBL/GenBank/DDBJ whole genome shotgun (WGS) entry which is preliminary data.</text>
</comment>
<evidence type="ECO:0000256" key="1">
    <source>
        <dbReference type="ARBA" id="ARBA00023239"/>
    </source>
</evidence>